<keyword evidence="1" id="KW-0802">TPR repeat</keyword>
<dbReference type="InterPro" id="IPR011990">
    <property type="entry name" value="TPR-like_helical_dom_sf"/>
</dbReference>
<evidence type="ECO:0000313" key="3">
    <source>
        <dbReference type="EMBL" id="ANZ41012.1"/>
    </source>
</evidence>
<organism evidence="3 4">
    <name type="scientific">Lentzea guizhouensis</name>
    <dbReference type="NCBI Taxonomy" id="1586287"/>
    <lineage>
        <taxon>Bacteria</taxon>
        <taxon>Bacillati</taxon>
        <taxon>Actinomycetota</taxon>
        <taxon>Actinomycetes</taxon>
        <taxon>Pseudonocardiales</taxon>
        <taxon>Pseudonocardiaceae</taxon>
        <taxon>Lentzea</taxon>
    </lineage>
</organism>
<feature type="coiled-coil region" evidence="2">
    <location>
        <begin position="685"/>
        <end position="735"/>
    </location>
</feature>
<dbReference type="STRING" id="1586287.BBK82_38570"/>
<dbReference type="Gene3D" id="1.25.40.10">
    <property type="entry name" value="Tetratricopeptide repeat domain"/>
    <property type="match status" value="1"/>
</dbReference>
<name>A0A1B2HTJ2_9PSEU</name>
<evidence type="ECO:0000256" key="1">
    <source>
        <dbReference type="PROSITE-ProRule" id="PRU00339"/>
    </source>
</evidence>
<proteinExistence type="predicted"/>
<dbReference type="EMBL" id="CP016793">
    <property type="protein sequence ID" value="ANZ41012.1"/>
    <property type="molecule type" value="Genomic_DNA"/>
</dbReference>
<dbReference type="Proteomes" id="UP000093053">
    <property type="component" value="Chromosome"/>
</dbReference>
<dbReference type="PROSITE" id="PS50005">
    <property type="entry name" value="TPR"/>
    <property type="match status" value="1"/>
</dbReference>
<keyword evidence="4" id="KW-1185">Reference proteome</keyword>
<protein>
    <submittedName>
        <fullName evidence="3">Uncharacterized protein</fullName>
    </submittedName>
</protein>
<dbReference type="RefSeq" id="WP_065919349.1">
    <property type="nucleotide sequence ID" value="NZ_CP016793.1"/>
</dbReference>
<dbReference type="SUPFAM" id="SSF48452">
    <property type="entry name" value="TPR-like"/>
    <property type="match status" value="1"/>
</dbReference>
<dbReference type="OrthoDB" id="3666073at2"/>
<accession>A0A1B2HTJ2</accession>
<keyword evidence="2" id="KW-0175">Coiled coil</keyword>
<evidence type="ECO:0000256" key="2">
    <source>
        <dbReference type="SAM" id="Coils"/>
    </source>
</evidence>
<dbReference type="AlphaFoldDB" id="A0A1B2HTJ2"/>
<sequence>MSALRAAIAELSRRGDTPEVRVALAEARFRLALRTDPAEAVELLRAAAEADPFQPKVFLHLGRLLHLQGRYSCALREYRRAAELVPDSDRVRRLVALAEHGLGPAKKRVKPTADTWLLLLLDELAKPKPARAQVTACLEHATGTERAVAAILLLATGEHPAKVRDLADDPVLDAVLELAEERDPAAFVGTAAEHLRAGTLPIELVCCTHFAKYRHLPALDALRLLDRYPADLRDQDCFTELEIAVLDACARRAWAEDRLDEAKLLWRETIPLDPHRVPVAVNLALLAARTRSAEEYGPAWARLAELLYLHAAAAGNVQLMLEDRVTLHRAISQNSRQRHVLGRDLPDEEQLRSWLRDPEALEVWLREWDCHYLNARLGFRSPTYRLGVRTTAARDALVRHVDAELRPRRWTGIGVFCDLANASFAEARAQRHDDYLELEKARADALTDETFHHALLLRRLLHALTDTPNPLRQGLLLARHLFALPWPDFQPLCVERGLVDPGVDLDQLFEADLIRLAAGENRLEDLDACIELLPHRLAPRAFRCRALQQAGRLDEAYAEALEALKEPVVDEDLPRRAGLVGLLGAIGREAVPAHLSEFGDRAGLEAFVDAARVALDRFPHAGSLRVHLARTLTALGGAERMTEAERLLAEGVAIALTDEQRQEFEQALTSTGEAAEVDTARRRVLELFNAALDGARDAVDEYNEARYAGMAHRSLAKIRRALDDLAEALTVAEQAGLRREVAELEKWLDHLGELEGELQRRGVW</sequence>
<evidence type="ECO:0000313" key="4">
    <source>
        <dbReference type="Proteomes" id="UP000093053"/>
    </source>
</evidence>
<dbReference type="KEGG" id="led:BBK82_38570"/>
<dbReference type="Pfam" id="PF14559">
    <property type="entry name" value="TPR_19"/>
    <property type="match status" value="1"/>
</dbReference>
<dbReference type="InterPro" id="IPR019734">
    <property type="entry name" value="TPR_rpt"/>
</dbReference>
<gene>
    <name evidence="3" type="ORF">BBK82_38570</name>
</gene>
<feature type="repeat" description="TPR" evidence="1">
    <location>
        <begin position="55"/>
        <end position="88"/>
    </location>
</feature>
<reference evidence="3 4" key="1">
    <citation type="submission" date="2016-07" db="EMBL/GenBank/DDBJ databases">
        <title>Complete genome sequence of the Lentzea guizhouensis DHS C013.</title>
        <authorList>
            <person name="Cao C."/>
        </authorList>
    </citation>
    <scope>NUCLEOTIDE SEQUENCE [LARGE SCALE GENOMIC DNA]</scope>
    <source>
        <strain evidence="3 4">DHS C013</strain>
    </source>
</reference>